<dbReference type="InterPro" id="IPR015083">
    <property type="entry name" value="NorB/c/GfsB-D-like_docking"/>
</dbReference>
<dbReference type="InterPro" id="IPR049551">
    <property type="entry name" value="PKS_DH_C"/>
</dbReference>
<evidence type="ECO:0000256" key="10">
    <source>
        <dbReference type="SAM" id="MobiDB-lite"/>
    </source>
</evidence>
<evidence type="ECO:0000256" key="9">
    <source>
        <dbReference type="PROSITE-ProRule" id="PRU01363"/>
    </source>
</evidence>
<dbReference type="RefSeq" id="WP_145910926.1">
    <property type="nucleotide sequence ID" value="NZ_BAAAMZ010000035.1"/>
</dbReference>
<comment type="cofactor">
    <cofactor evidence="1">
        <name>pantetheine 4'-phosphate</name>
        <dbReference type="ChEBI" id="CHEBI:47942"/>
    </cofactor>
</comment>
<keyword evidence="8" id="KW-0012">Acyltransferase</keyword>
<dbReference type="Pfam" id="PF22953">
    <property type="entry name" value="SpnB_Rossmann"/>
    <property type="match status" value="1"/>
</dbReference>
<dbReference type="InterPro" id="IPR049900">
    <property type="entry name" value="PKS_mFAS_DH"/>
</dbReference>
<keyword evidence="3" id="KW-0596">Phosphopantetheine</keyword>
<dbReference type="GO" id="GO:0031177">
    <property type="term" value="F:phosphopantetheine binding"/>
    <property type="evidence" value="ECO:0007669"/>
    <property type="project" value="InterPro"/>
</dbReference>
<dbReference type="PROSITE" id="PS00012">
    <property type="entry name" value="PHOSPHOPANTETHEINE"/>
    <property type="match status" value="1"/>
</dbReference>
<dbReference type="Gene3D" id="3.40.47.10">
    <property type="match status" value="1"/>
</dbReference>
<dbReference type="Gene3D" id="3.30.70.3290">
    <property type="match status" value="1"/>
</dbReference>
<dbReference type="InterPro" id="IPR016036">
    <property type="entry name" value="Malonyl_transacylase_ACP-bd"/>
</dbReference>
<evidence type="ECO:0000259" key="12">
    <source>
        <dbReference type="PROSITE" id="PS52004"/>
    </source>
</evidence>
<dbReference type="PROSITE" id="PS52019">
    <property type="entry name" value="PKS_MFAS_DH"/>
    <property type="match status" value="1"/>
</dbReference>
<comment type="caution">
    <text evidence="14">The sequence shown here is derived from an EMBL/GenBank/DDBJ whole genome shotgun (WGS) entry which is preliminary data.</text>
</comment>
<evidence type="ECO:0000256" key="1">
    <source>
        <dbReference type="ARBA" id="ARBA00001957"/>
    </source>
</evidence>
<dbReference type="InterPro" id="IPR014031">
    <property type="entry name" value="Ketoacyl_synth_C"/>
</dbReference>
<evidence type="ECO:0000259" key="13">
    <source>
        <dbReference type="PROSITE" id="PS52019"/>
    </source>
</evidence>
<dbReference type="PROSITE" id="PS52004">
    <property type="entry name" value="KS3_2"/>
    <property type="match status" value="1"/>
</dbReference>
<dbReference type="InterPro" id="IPR013120">
    <property type="entry name" value="FAR_NAD-bd"/>
</dbReference>
<evidence type="ECO:0000256" key="2">
    <source>
        <dbReference type="ARBA" id="ARBA00004792"/>
    </source>
</evidence>
<accession>A0A561SDL1</accession>
<feature type="region of interest" description="Disordered" evidence="10">
    <location>
        <begin position="1996"/>
        <end position="2019"/>
    </location>
</feature>
<dbReference type="SUPFAM" id="SSF55048">
    <property type="entry name" value="Probable ACP-binding domain of malonyl-CoA ACP transacylase"/>
    <property type="match status" value="1"/>
</dbReference>
<dbReference type="InterPro" id="IPR009081">
    <property type="entry name" value="PP-bd_ACP"/>
</dbReference>
<dbReference type="SMART" id="SM00827">
    <property type="entry name" value="PKS_AT"/>
    <property type="match status" value="1"/>
</dbReference>
<organism evidence="14 15">
    <name type="scientific">Kitasatospora viridis</name>
    <dbReference type="NCBI Taxonomy" id="281105"/>
    <lineage>
        <taxon>Bacteria</taxon>
        <taxon>Bacillati</taxon>
        <taxon>Actinomycetota</taxon>
        <taxon>Actinomycetes</taxon>
        <taxon>Kitasatosporales</taxon>
        <taxon>Streptomycetaceae</taxon>
        <taxon>Kitasatospora</taxon>
    </lineage>
</organism>
<gene>
    <name evidence="14" type="ORF">FHX73_1689</name>
</gene>
<dbReference type="Gene3D" id="3.40.366.10">
    <property type="entry name" value="Malonyl-Coenzyme A Acyl Carrier Protein, domain 2"/>
    <property type="match status" value="1"/>
</dbReference>
<dbReference type="GO" id="GO:0004315">
    <property type="term" value="F:3-oxoacyl-[acyl-carrier-protein] synthase activity"/>
    <property type="evidence" value="ECO:0007669"/>
    <property type="project" value="InterPro"/>
</dbReference>
<dbReference type="SUPFAM" id="SSF52151">
    <property type="entry name" value="FabD/lysophospholipase-like"/>
    <property type="match status" value="1"/>
</dbReference>
<dbReference type="Pfam" id="PF02801">
    <property type="entry name" value="Ketoacyl-synt_C"/>
    <property type="match status" value="1"/>
</dbReference>
<dbReference type="InterPro" id="IPR032821">
    <property type="entry name" value="PKS_assoc"/>
</dbReference>
<evidence type="ECO:0000313" key="14">
    <source>
        <dbReference type="EMBL" id="TWF72938.1"/>
    </source>
</evidence>
<dbReference type="Pfam" id="PF08990">
    <property type="entry name" value="Docking"/>
    <property type="match status" value="1"/>
</dbReference>
<dbReference type="SMART" id="SM00822">
    <property type="entry name" value="PKS_KR"/>
    <property type="match status" value="1"/>
</dbReference>
<dbReference type="GO" id="GO:0004312">
    <property type="term" value="F:fatty acid synthase activity"/>
    <property type="evidence" value="ECO:0007669"/>
    <property type="project" value="TreeGrafter"/>
</dbReference>
<dbReference type="CDD" id="cd08956">
    <property type="entry name" value="KR_3_FAS_SDR_x"/>
    <property type="match status" value="1"/>
</dbReference>
<dbReference type="InterPro" id="IPR013968">
    <property type="entry name" value="PKS_KR"/>
</dbReference>
<keyword evidence="4" id="KW-0597">Phosphoprotein</keyword>
<dbReference type="Proteomes" id="UP000317940">
    <property type="component" value="Unassembled WGS sequence"/>
</dbReference>
<dbReference type="FunFam" id="3.40.366.10:FF:000002">
    <property type="entry name" value="Probable polyketide synthase 2"/>
    <property type="match status" value="1"/>
</dbReference>
<dbReference type="NCBIfam" id="TIGR01746">
    <property type="entry name" value="Thioester-redct"/>
    <property type="match status" value="1"/>
</dbReference>
<dbReference type="InterPro" id="IPR006162">
    <property type="entry name" value="Ppantetheine_attach_site"/>
</dbReference>
<dbReference type="Pfam" id="PF16197">
    <property type="entry name" value="KAsynt_C_assoc"/>
    <property type="match status" value="1"/>
</dbReference>
<dbReference type="PANTHER" id="PTHR43775">
    <property type="entry name" value="FATTY ACID SYNTHASE"/>
    <property type="match status" value="1"/>
</dbReference>
<dbReference type="Pfam" id="PF00109">
    <property type="entry name" value="ketoacyl-synt"/>
    <property type="match status" value="1"/>
</dbReference>
<evidence type="ECO:0000259" key="11">
    <source>
        <dbReference type="PROSITE" id="PS50075"/>
    </source>
</evidence>
<dbReference type="Pfam" id="PF07993">
    <property type="entry name" value="NAD_binding_4"/>
    <property type="match status" value="1"/>
</dbReference>
<dbReference type="SUPFAM" id="SSF53901">
    <property type="entry name" value="Thiolase-like"/>
    <property type="match status" value="1"/>
</dbReference>
<feature type="region of interest" description="N-terminal hotdog fold" evidence="9">
    <location>
        <begin position="925"/>
        <end position="1047"/>
    </location>
</feature>
<dbReference type="EMBL" id="VIWT01000006">
    <property type="protein sequence ID" value="TWF72938.1"/>
    <property type="molecule type" value="Genomic_DNA"/>
</dbReference>
<dbReference type="PROSITE" id="PS50075">
    <property type="entry name" value="CARRIER"/>
    <property type="match status" value="1"/>
</dbReference>
<feature type="domain" description="PKS/mFAS DH" evidence="13">
    <location>
        <begin position="925"/>
        <end position="1200"/>
    </location>
</feature>
<dbReference type="InterPro" id="IPR049552">
    <property type="entry name" value="PKS_DH_N"/>
</dbReference>
<evidence type="ECO:0000256" key="6">
    <source>
        <dbReference type="ARBA" id="ARBA00023194"/>
    </source>
</evidence>
<dbReference type="Pfam" id="PF00550">
    <property type="entry name" value="PP-binding"/>
    <property type="match status" value="1"/>
</dbReference>
<dbReference type="SUPFAM" id="SSF47336">
    <property type="entry name" value="ACP-like"/>
    <property type="match status" value="1"/>
</dbReference>
<dbReference type="InterPro" id="IPR014043">
    <property type="entry name" value="Acyl_transferase_dom"/>
</dbReference>
<evidence type="ECO:0000256" key="5">
    <source>
        <dbReference type="ARBA" id="ARBA00022679"/>
    </source>
</evidence>
<dbReference type="SMART" id="SM00823">
    <property type="entry name" value="PKS_PP"/>
    <property type="match status" value="1"/>
</dbReference>
<evidence type="ECO:0000256" key="4">
    <source>
        <dbReference type="ARBA" id="ARBA00022553"/>
    </source>
</evidence>
<dbReference type="Pfam" id="PF08659">
    <property type="entry name" value="KR"/>
    <property type="match status" value="1"/>
</dbReference>
<dbReference type="InterPro" id="IPR036736">
    <property type="entry name" value="ACP-like_sf"/>
</dbReference>
<comment type="pathway">
    <text evidence="2">Antibiotic biosynthesis.</text>
</comment>
<evidence type="ECO:0000313" key="15">
    <source>
        <dbReference type="Proteomes" id="UP000317940"/>
    </source>
</evidence>
<dbReference type="FunFam" id="3.40.47.10:FF:000019">
    <property type="entry name" value="Polyketide synthase type I"/>
    <property type="match status" value="1"/>
</dbReference>
<feature type="domain" description="Ketosynthase family 3 (KS3)" evidence="12">
    <location>
        <begin position="27"/>
        <end position="453"/>
    </location>
</feature>
<keyword evidence="6" id="KW-0045">Antibiotic biosynthesis</keyword>
<dbReference type="CDD" id="cd00833">
    <property type="entry name" value="PKS"/>
    <property type="match status" value="1"/>
</dbReference>
<dbReference type="SMART" id="SM00826">
    <property type="entry name" value="PKS_DH"/>
    <property type="match status" value="1"/>
</dbReference>
<dbReference type="InterPro" id="IPR057326">
    <property type="entry name" value="KR_dom"/>
</dbReference>
<dbReference type="Pfam" id="PF21089">
    <property type="entry name" value="PKS_DH_N"/>
    <property type="match status" value="1"/>
</dbReference>
<dbReference type="Gene3D" id="1.10.1200.10">
    <property type="entry name" value="ACP-like"/>
    <property type="match status" value="1"/>
</dbReference>
<dbReference type="InterPro" id="IPR016039">
    <property type="entry name" value="Thiolase-like"/>
</dbReference>
<feature type="active site" description="Proton acceptor; for dehydratase activity" evidence="9">
    <location>
        <position position="957"/>
    </location>
</feature>
<dbReference type="InterPro" id="IPR020806">
    <property type="entry name" value="PKS_PP-bd"/>
</dbReference>
<dbReference type="InterPro" id="IPR020807">
    <property type="entry name" value="PKS_DH"/>
</dbReference>
<feature type="region of interest" description="C-terminal hotdog fold" evidence="9">
    <location>
        <begin position="1059"/>
        <end position="1200"/>
    </location>
</feature>
<keyword evidence="7" id="KW-0511">Multifunctional enzyme</keyword>
<dbReference type="InterPro" id="IPR050091">
    <property type="entry name" value="PKS_NRPS_Biosynth_Enz"/>
</dbReference>
<sequence>MDTSVDDLVEALRESLKENERLKARTTEPIAIIGMSCRFPGGVTSPEDLWELVAAGGDAIGPFPTDRGWDTDSLYHPDPDHPGTTHAREGGFLHDAAYFDAGFFGITPREAAAINPQQRLLLECAWEAFERAAIDPATLTGSRTGVFAGVIYQDYSNPLQSPPSDAEGYLLTGELGSVASGRIAYTMGLQGPAITIDTACSSSLVAMHTAAESLRRGECSLALAGGATVMGHPRVITEMSRQGVLSPDGRSRSFSDDADGAGWGEGVGILLLERLSDARANGHPVLAVIRGSAVNSDGASNGLTAPNGPSQQRVIRDALRASGLSPADVDAVEAHGTGTSLGDPIEAGALIAAYGPDRPADRPLWLGSVKSNIGHAQAAAGVAGVIKTVMALRHGVLPELVHFSAPSRHVDWDGSGVAPLAEAVAWPRGERVRRCGVSSFGISGTNAHLIVEESPDETTETADHTSIDGPSVVPWVLSARGEAALRGQAEALTVTGRGERPQDVGYSLAATRSEFEDRAVVLGSGREELLAGLAALARGESAPSVVRGRAWAQARPVFVFPGQGGQWVGMASELSASSPVFARSLAECGEALGRYVPWSLREVLDGAPGAPGLDRVDVVQPVLWAVMVSLAQVWRSYGVEPTAVIGHSQGEIAAAVVAGALSLDDGARVVARRSQMLVPLAGGGAMMSLSLSAAEARERVARWAGRVDVAAINGPESVTVSGEPEAVEELRAECEAAGIRARVVNVDYASHSSRVDPVREELLEALRTVRPQAGTVPMISTVTGKPVEHEELDADYWWQNLRQPVEFEAASRHLLAAGHHVFVEISPHPVTAYGLEGTIEAAGAAAAVIGTLRRDDGGPLRLATSLAQAHVHGVPVDWNAYFAPAAPRRITLPTYAFQRQHHWLTEPPRTAPTDLAAAGLERPTHPFIGAGVQLAETDGHLFTARLSLESHPWLLDHAVGTEVVLPGTALLELALRAGEQVGAEWVDELVLEAPLLLPEDDSVQLQVTVGAVDEEGRRRVSVHSRRGGIGEWTRHATGVLSATWEPPGGTPAEWPPAGAEPLDVAAVYDRAERAGLSYGPVFRGLERLWRSGEEYFAEVRLPEEVTGDAEQFGLHPALTDAVLHGCLAALADRGALKNEAVLPFTWAGVGLYAVGPAAVRAVIRPTGDAEFGIELADDTGSAVGRIGSLAFRPAGAQLQGAARSLSAVRWTSLAAPTGAAALPDGALRLLAAGGEGLGRLLADAAVEFATDADAASATDRPALMLLDVPPGTGPADAHDRASAAALAGSATAAVRRTLAGLREWLAATGDSPARLAVITHRAIGTTPEEDVADLAGASVWGLVRTAQGEYPGRFVLVDLDDDPASVAALPLALRTAEDQIAVRGGHLSTPRIGPLRTEAAVAPLAAPDRTVLITGGTGGLGGLLARHLVTGHGVRHLLLVGRRGERAPGVRELVAELAELGASAEVAACDVADYDALAELLAAVPADRPLGAVVHAAGLLADGTIDTLTDDQIARVMRAKVDGAVNLHLLTRDSELSAFVTYSSVAGVLGTPGQANYAAGNTFLDALVHHRRAQGLPGSSLAWGPWELETGMTGGLTEVDHARLARWGLLPLDSQDGAALFDAARAADSPLAVLCRIQLTRATDARLIPAMLRDMVRDTPRLRKARAAASTDGGSADREGLRGFLAGLPAEQRHAELVKIVTQHAAEVANLASAADVAADLPLMALGFDSLASLELRNRLVHLLGLTGHLPANAVYQTPTPEGLAARIAAILADEDGTPEAPAEQPGAEAARLAEDIVPADTVAPAALAGAEHLLLTGATGFLGAFVLRELLDRTTATVHCLVAADDAEQGAEQLRAALRGYRLRDDDLAERLVPVPGDLARPRLGLTEDQFDELARTVDGVLHCGAAEALELAEALEPAEESGSADPTGTEELLRLAARHRTVPLHHLSTLAVFAEPGPDGQAPAEGSPTGPDAALTDAHDRGMRDAEELVATARGRGLPVSTYRPARPSGHQHTGASDPQDLLWQVVKGCVQLGAAPVTELTCDLVPVEYAAAAVAGLACDGQALGGTFHLSNPERVPFAAIVAALTAHGYPVSELPSGLWADMVGGDPDNAAHPVLQAFTEAVLDPEGRGGLVVDSAATQEALAAVEVSCPPVTAAALAATLDYFVETGFLPHPEEVSNR</sequence>
<dbReference type="GO" id="GO:0006633">
    <property type="term" value="P:fatty acid biosynthetic process"/>
    <property type="evidence" value="ECO:0007669"/>
    <property type="project" value="InterPro"/>
</dbReference>
<dbReference type="Gene3D" id="3.10.129.110">
    <property type="entry name" value="Polyketide synthase dehydratase"/>
    <property type="match status" value="1"/>
</dbReference>
<dbReference type="InterPro" id="IPR036291">
    <property type="entry name" value="NAD(P)-bd_dom_sf"/>
</dbReference>
<dbReference type="InterPro" id="IPR016035">
    <property type="entry name" value="Acyl_Trfase/lysoPLipase"/>
</dbReference>
<dbReference type="InterPro" id="IPR020841">
    <property type="entry name" value="PKS_Beta-ketoAc_synthase_dom"/>
</dbReference>
<dbReference type="InterPro" id="IPR010080">
    <property type="entry name" value="Thioester_reductase-like_dom"/>
</dbReference>
<feature type="domain" description="Carrier" evidence="11">
    <location>
        <begin position="1695"/>
        <end position="1772"/>
    </location>
</feature>
<keyword evidence="15" id="KW-1185">Reference proteome</keyword>
<feature type="region of interest" description="Disordered" evidence="10">
    <location>
        <begin position="1956"/>
        <end position="1979"/>
    </location>
</feature>
<dbReference type="OrthoDB" id="9778690at2"/>
<dbReference type="SUPFAM" id="SSF51735">
    <property type="entry name" value="NAD(P)-binding Rossmann-fold domains"/>
    <property type="match status" value="3"/>
</dbReference>
<dbReference type="InterPro" id="IPR042104">
    <property type="entry name" value="PKS_dehydratase_sf"/>
</dbReference>
<evidence type="ECO:0000256" key="3">
    <source>
        <dbReference type="ARBA" id="ARBA00022450"/>
    </source>
</evidence>
<dbReference type="PROSITE" id="PS00606">
    <property type="entry name" value="KS3_1"/>
    <property type="match status" value="1"/>
</dbReference>
<dbReference type="Pfam" id="PF14765">
    <property type="entry name" value="PS-DH"/>
    <property type="match status" value="1"/>
</dbReference>
<protein>
    <submittedName>
        <fullName evidence="14">Thioester reductase-like protein</fullName>
    </submittedName>
</protein>
<dbReference type="GO" id="GO:0033068">
    <property type="term" value="P:macrolide biosynthetic process"/>
    <property type="evidence" value="ECO:0007669"/>
    <property type="project" value="UniProtKB-ARBA"/>
</dbReference>
<proteinExistence type="predicted"/>
<dbReference type="Gene3D" id="3.40.50.720">
    <property type="entry name" value="NAD(P)-binding Rossmann-like Domain"/>
    <property type="match status" value="2"/>
</dbReference>
<dbReference type="InterPro" id="IPR001227">
    <property type="entry name" value="Ac_transferase_dom_sf"/>
</dbReference>
<name>A0A561SDL1_9ACTN</name>
<keyword evidence="5" id="KW-0808">Transferase</keyword>
<feature type="active site" description="Proton donor; for dehydratase activity" evidence="9">
    <location>
        <position position="1120"/>
    </location>
</feature>
<evidence type="ECO:0000256" key="8">
    <source>
        <dbReference type="ARBA" id="ARBA00023315"/>
    </source>
</evidence>
<dbReference type="SMART" id="SM00825">
    <property type="entry name" value="PKS_KS"/>
    <property type="match status" value="1"/>
</dbReference>
<dbReference type="InterPro" id="IPR055123">
    <property type="entry name" value="SpnB-like_Rossmann"/>
</dbReference>
<dbReference type="InterPro" id="IPR014030">
    <property type="entry name" value="Ketoacyl_synth_N"/>
</dbReference>
<dbReference type="PANTHER" id="PTHR43775:SF51">
    <property type="entry name" value="INACTIVE PHENOLPHTHIOCEROL SYNTHESIS POLYKETIDE SYNTHASE TYPE I PKS1-RELATED"/>
    <property type="match status" value="1"/>
</dbReference>
<dbReference type="Pfam" id="PF00698">
    <property type="entry name" value="Acyl_transf_1"/>
    <property type="match status" value="1"/>
</dbReference>
<dbReference type="InterPro" id="IPR018201">
    <property type="entry name" value="Ketoacyl_synth_AS"/>
</dbReference>
<reference evidence="14 15" key="1">
    <citation type="submission" date="2019-06" db="EMBL/GenBank/DDBJ databases">
        <title>Sequencing the genomes of 1000 actinobacteria strains.</title>
        <authorList>
            <person name="Klenk H.-P."/>
        </authorList>
    </citation>
    <scope>NUCLEOTIDE SEQUENCE [LARGE SCALE GENOMIC DNA]</scope>
    <source>
        <strain evidence="14 15">DSM 44826</strain>
    </source>
</reference>
<evidence type="ECO:0000256" key="7">
    <source>
        <dbReference type="ARBA" id="ARBA00023268"/>
    </source>
</evidence>